<feature type="domain" description="Alcohol dehydrogenase-like N-terminal" evidence="4">
    <location>
        <begin position="34"/>
        <end position="130"/>
    </location>
</feature>
<comment type="similarity">
    <text evidence="1">Belongs to the zinc-containing alcohol dehydrogenase family.</text>
</comment>
<reference evidence="5" key="1">
    <citation type="submission" date="2021-06" db="EMBL/GenBank/DDBJ databases">
        <title>Comparative genomics, transcriptomics and evolutionary studies reveal genomic signatures of adaptation to plant cell wall in hemibiotrophic fungi.</title>
        <authorList>
            <consortium name="DOE Joint Genome Institute"/>
            <person name="Baroncelli R."/>
            <person name="Diaz J.F."/>
            <person name="Benocci T."/>
            <person name="Peng M."/>
            <person name="Battaglia E."/>
            <person name="Haridas S."/>
            <person name="Andreopoulos W."/>
            <person name="Labutti K."/>
            <person name="Pangilinan J."/>
            <person name="Floch G.L."/>
            <person name="Makela M.R."/>
            <person name="Henrissat B."/>
            <person name="Grigoriev I.V."/>
            <person name="Crouch J.A."/>
            <person name="De Vries R.P."/>
            <person name="Sukno S.A."/>
            <person name="Thon M.R."/>
        </authorList>
    </citation>
    <scope>NUCLEOTIDE SEQUENCE</scope>
    <source>
        <strain evidence="5">CBS 102054</strain>
    </source>
</reference>
<dbReference type="PANTHER" id="PTHR43482">
    <property type="entry name" value="PROTEIN AST1-RELATED"/>
    <property type="match status" value="1"/>
</dbReference>
<dbReference type="Proteomes" id="UP001243989">
    <property type="component" value="Unassembled WGS sequence"/>
</dbReference>
<dbReference type="InterPro" id="IPR013154">
    <property type="entry name" value="ADH-like_N"/>
</dbReference>
<keyword evidence="6" id="KW-1185">Reference proteome</keyword>
<evidence type="ECO:0000313" key="6">
    <source>
        <dbReference type="Proteomes" id="UP001243989"/>
    </source>
</evidence>
<dbReference type="InterPro" id="IPR047122">
    <property type="entry name" value="Trans-enoyl_RdTase-like"/>
</dbReference>
<gene>
    <name evidence="5" type="ORF">BDP81DRAFT_448540</name>
</gene>
<sequence length="859" mass="94855">MADIPETQTVLILHAAKQPYETAEGYQVPEIQNEQEVMVKTEHIGLNPIDWKAPAPHPSDFNFAIPTLPYISGRELVGRVVRRPQTSSSTASQTQSQSRLREGDQVLVISTDYRDLRKAAYQEYVVTSDFNAARIPPNVSPRAGATLGVAFVAAALSLAVCMGVDFSNVLDGPDLLSILRSVPPESLPQDIRAECLSGIGNHERATAGDWVVIWGGSSTSANLAVQLARLAGLKVVTVVDKLRHGLRLSNHTVLRPDLLVDSHDPARAIDIIRANVGKDLRFALDTSGRESAGWLLRALTPSQDTNAPPSPPDTPRNSVPTVKHLIGLTGLPKKQAPEAVAYHTVPIKVFHEVPAVGEALVTWLERLLESGLVSPPEVLGVEEGFEGINRGLDRMRKGEIRGGRIVVSLAPEDAAAAQEDVTREASVPPTLVDSPMADGVVEEEPQPSETSQASSPEFTAQKLADTGLRRGSATLWQAGLAGDVVPRQLPDEQIASDKSLPAACCVTGPRPDLRNLRVFSLHLSLQMSSSQVERQRLPLELILNIIESLLPPNESSILPASHSATKTLISFSRVSRSTYDFSIRLIRKRCMHIDSTSRLSLLLLSLFSPSPRSLPRTLSLKCITSLYLSPFGKSLDDKPTAMWVRELFCEVCDTLKRLIVDMPFGTLSGYDDHLDVRPTLTDGFQRLSKLEELICLRDYPALTFMQQTFTVNCWSLWPNLRRVVLFNAPMSSHWLWYDIANTAQLEQVVLARPLVPPRINVKDDYYHMLNSYDHLTPRKIKIVLADVESDLPEIETTRWDEYDPEGLLSIEKYDIPTSFYGDENATDLCCDWVKMAALNGSIWDWKSHPVDSPPVDLVQ</sequence>
<dbReference type="SUPFAM" id="SSF50129">
    <property type="entry name" value="GroES-like"/>
    <property type="match status" value="1"/>
</dbReference>
<dbReference type="InterPro" id="IPR011032">
    <property type="entry name" value="GroES-like_sf"/>
</dbReference>
<evidence type="ECO:0000313" key="5">
    <source>
        <dbReference type="EMBL" id="KAK1638513.1"/>
    </source>
</evidence>
<dbReference type="SUPFAM" id="SSF51735">
    <property type="entry name" value="NAD(P)-binding Rossmann-fold domains"/>
    <property type="match status" value="1"/>
</dbReference>
<dbReference type="Gene3D" id="3.90.180.10">
    <property type="entry name" value="Medium-chain alcohol dehydrogenases, catalytic domain"/>
    <property type="match status" value="1"/>
</dbReference>
<evidence type="ECO:0000256" key="1">
    <source>
        <dbReference type="ARBA" id="ARBA00008072"/>
    </source>
</evidence>
<dbReference type="InterPro" id="IPR052585">
    <property type="entry name" value="Lipid_raft_assoc_Zn_ADH"/>
</dbReference>
<protein>
    <recommendedName>
        <fullName evidence="4">Alcohol dehydrogenase-like N-terminal domain-containing protein</fullName>
    </recommendedName>
</protein>
<dbReference type="PANTHER" id="PTHR43482:SF2">
    <property type="entry name" value="ZINC-BINDING DEHYDROGENASE FAMILY, PUTATIVE (AFU_ORTHOLOGUE AFUA_3G15030)-RELATED"/>
    <property type="match status" value="1"/>
</dbReference>
<dbReference type="Gene3D" id="3.40.50.720">
    <property type="entry name" value="NAD(P)-binding Rossmann-like Domain"/>
    <property type="match status" value="1"/>
</dbReference>
<organism evidence="5 6">
    <name type="scientific">Colletotrichum phormii</name>
    <dbReference type="NCBI Taxonomy" id="359342"/>
    <lineage>
        <taxon>Eukaryota</taxon>
        <taxon>Fungi</taxon>
        <taxon>Dikarya</taxon>
        <taxon>Ascomycota</taxon>
        <taxon>Pezizomycotina</taxon>
        <taxon>Sordariomycetes</taxon>
        <taxon>Hypocreomycetidae</taxon>
        <taxon>Glomerellales</taxon>
        <taxon>Glomerellaceae</taxon>
        <taxon>Colletotrichum</taxon>
        <taxon>Colletotrichum acutatum species complex</taxon>
    </lineage>
</organism>
<dbReference type="AlphaFoldDB" id="A0AAJ0EGV6"/>
<name>A0AAJ0EGV6_9PEZI</name>
<proteinExistence type="inferred from homology"/>
<evidence type="ECO:0000259" key="4">
    <source>
        <dbReference type="Pfam" id="PF08240"/>
    </source>
</evidence>
<feature type="compositionally biased region" description="Low complexity" evidence="3">
    <location>
        <begin position="85"/>
        <end position="98"/>
    </location>
</feature>
<feature type="region of interest" description="Disordered" evidence="3">
    <location>
        <begin position="82"/>
        <end position="101"/>
    </location>
</feature>
<dbReference type="Pfam" id="PF08240">
    <property type="entry name" value="ADH_N"/>
    <property type="match status" value="1"/>
</dbReference>
<dbReference type="EMBL" id="JAHMHQ010000007">
    <property type="protein sequence ID" value="KAK1638513.1"/>
    <property type="molecule type" value="Genomic_DNA"/>
</dbReference>
<evidence type="ECO:0000256" key="2">
    <source>
        <dbReference type="ARBA" id="ARBA00023002"/>
    </source>
</evidence>
<keyword evidence="2" id="KW-0560">Oxidoreductase</keyword>
<evidence type="ECO:0000256" key="3">
    <source>
        <dbReference type="SAM" id="MobiDB-lite"/>
    </source>
</evidence>
<dbReference type="InterPro" id="IPR036291">
    <property type="entry name" value="NAD(P)-bd_dom_sf"/>
</dbReference>
<dbReference type="RefSeq" id="XP_060447120.1">
    <property type="nucleotide sequence ID" value="XM_060592311.1"/>
</dbReference>
<accession>A0AAJ0EGV6</accession>
<dbReference type="GeneID" id="85477173"/>
<comment type="caution">
    <text evidence="5">The sequence shown here is derived from an EMBL/GenBank/DDBJ whole genome shotgun (WGS) entry which is preliminary data.</text>
</comment>
<dbReference type="GO" id="GO:0016651">
    <property type="term" value="F:oxidoreductase activity, acting on NAD(P)H"/>
    <property type="evidence" value="ECO:0007669"/>
    <property type="project" value="InterPro"/>
</dbReference>
<dbReference type="CDD" id="cd08249">
    <property type="entry name" value="enoyl_reductase_like"/>
    <property type="match status" value="1"/>
</dbReference>